<feature type="region of interest" description="Disordered" evidence="2">
    <location>
        <begin position="1"/>
        <end position="34"/>
    </location>
</feature>
<reference evidence="3 4" key="1">
    <citation type="submission" date="2015-07" db="EMBL/GenBank/DDBJ databases">
        <title>The genome of Dufourea novaeangliae.</title>
        <authorList>
            <person name="Pan H."/>
            <person name="Kapheim K."/>
        </authorList>
    </citation>
    <scope>NUCLEOTIDE SEQUENCE [LARGE SCALE GENOMIC DNA]</scope>
    <source>
        <strain evidence="3">0120121106</strain>
        <tissue evidence="3">Whole body</tissue>
    </source>
</reference>
<dbReference type="EMBL" id="KQ434839">
    <property type="protein sequence ID" value="KZC07990.1"/>
    <property type="molecule type" value="Genomic_DNA"/>
</dbReference>
<feature type="region of interest" description="Disordered" evidence="2">
    <location>
        <begin position="859"/>
        <end position="1035"/>
    </location>
</feature>
<protein>
    <submittedName>
        <fullName evidence="3">Uncharacterized protein</fullName>
    </submittedName>
</protein>
<feature type="compositionally biased region" description="Basic and acidic residues" evidence="2">
    <location>
        <begin position="300"/>
        <end position="321"/>
    </location>
</feature>
<feature type="compositionally biased region" description="Polar residues" evidence="2">
    <location>
        <begin position="985"/>
        <end position="997"/>
    </location>
</feature>
<keyword evidence="1" id="KW-0175">Coiled coil</keyword>
<gene>
    <name evidence="3" type="ORF">WN55_09053</name>
</gene>
<keyword evidence="4" id="KW-1185">Reference proteome</keyword>
<feature type="compositionally biased region" description="Basic and acidic residues" evidence="2">
    <location>
        <begin position="19"/>
        <end position="33"/>
    </location>
</feature>
<feature type="compositionally biased region" description="Polar residues" evidence="2">
    <location>
        <begin position="542"/>
        <end position="561"/>
    </location>
</feature>
<dbReference type="AlphaFoldDB" id="A0A154P9X7"/>
<accession>A0A154P9X7</accession>
<evidence type="ECO:0000313" key="3">
    <source>
        <dbReference type="EMBL" id="KZC07990.1"/>
    </source>
</evidence>
<feature type="compositionally biased region" description="Polar residues" evidence="2">
    <location>
        <begin position="267"/>
        <end position="279"/>
    </location>
</feature>
<organism evidence="3 4">
    <name type="scientific">Dufourea novaeangliae</name>
    <name type="common">Sweat bee</name>
    <dbReference type="NCBI Taxonomy" id="178035"/>
    <lineage>
        <taxon>Eukaryota</taxon>
        <taxon>Metazoa</taxon>
        <taxon>Ecdysozoa</taxon>
        <taxon>Arthropoda</taxon>
        <taxon>Hexapoda</taxon>
        <taxon>Insecta</taxon>
        <taxon>Pterygota</taxon>
        <taxon>Neoptera</taxon>
        <taxon>Endopterygota</taxon>
        <taxon>Hymenoptera</taxon>
        <taxon>Apocrita</taxon>
        <taxon>Aculeata</taxon>
        <taxon>Apoidea</taxon>
        <taxon>Anthophila</taxon>
        <taxon>Halictidae</taxon>
        <taxon>Rophitinae</taxon>
        <taxon>Dufourea</taxon>
    </lineage>
</organism>
<feature type="compositionally biased region" description="Polar residues" evidence="2">
    <location>
        <begin position="64"/>
        <end position="88"/>
    </location>
</feature>
<feature type="region of interest" description="Disordered" evidence="2">
    <location>
        <begin position="298"/>
        <end position="321"/>
    </location>
</feature>
<feature type="region of interest" description="Disordered" evidence="2">
    <location>
        <begin position="64"/>
        <end position="109"/>
    </location>
</feature>
<dbReference type="Proteomes" id="UP000076502">
    <property type="component" value="Unassembled WGS sequence"/>
</dbReference>
<feature type="compositionally biased region" description="Basic and acidic residues" evidence="2">
    <location>
        <begin position="862"/>
        <end position="877"/>
    </location>
</feature>
<feature type="compositionally biased region" description="Polar residues" evidence="2">
    <location>
        <begin position="625"/>
        <end position="660"/>
    </location>
</feature>
<feature type="compositionally biased region" description="Basic and acidic residues" evidence="2">
    <location>
        <begin position="999"/>
        <end position="1014"/>
    </location>
</feature>
<evidence type="ECO:0000256" key="1">
    <source>
        <dbReference type="SAM" id="Coils"/>
    </source>
</evidence>
<feature type="region of interest" description="Disordered" evidence="2">
    <location>
        <begin position="240"/>
        <end position="279"/>
    </location>
</feature>
<feature type="region of interest" description="Disordered" evidence="2">
    <location>
        <begin position="507"/>
        <end position="561"/>
    </location>
</feature>
<feature type="coiled-coil region" evidence="1">
    <location>
        <begin position="177"/>
        <end position="218"/>
    </location>
</feature>
<evidence type="ECO:0000313" key="4">
    <source>
        <dbReference type="Proteomes" id="UP000076502"/>
    </source>
</evidence>
<dbReference type="OrthoDB" id="6363430at2759"/>
<proteinExistence type="predicted"/>
<evidence type="ECO:0000256" key="2">
    <source>
        <dbReference type="SAM" id="MobiDB-lite"/>
    </source>
</evidence>
<feature type="compositionally biased region" description="Basic and acidic residues" evidence="2">
    <location>
        <begin position="249"/>
        <end position="264"/>
    </location>
</feature>
<sequence>MAGTGVSVGGTAMLRTRRRDVSVKPNRKLDRKSSRGMIYENEELRLRTIHINAERIAAFQSENRQKTGTFQAQRTSANVKESVGSTNIVPREDVPNSKSPSGGVDERKTKFPSTCRTHWVANCLGDLDQGHRANKVALCFDVGGNEWVARCTAIHQTGTAAFPSPATILDRYRVFFRFSGQNDIKKLRKENEQLRREIWSLRDEYDKLEEILKRQKSRGESEEYEIRSDEDDGLQSDYSLEEDEEFDEDKTTQDSSKELNKAEQLENAENQKISSEKMTSSLHRLHVDFDDLSVVEEEEELKKEKDKTSSEDGQQLKDEKSPFTFLKPRHLHENIPFYPGTYEPPGLSGPSYYADCPFKFPSTLNLMMAPGVPDVATTCPRLHTEPLLPTLTGGNLDQVNDQILHAPPAGWQSNLIIPQKQMTEYGDVAIPSGLEAFGGIHREDQQRFAPSATGFPNYSGTIQRRNVGLKQSDSPFNATPFENQFNPEKMVVENGWGFDVNLLNLNPLQDQSPSDLRTKDAEGKPKHFFAPLPSKMKKQSEEPSPTVSHFGTGSSSCSGKTESTVVSKSQLMLQKGSADICVNGAVPCEDSIHRNKVEQRTFLSTENLLITDERSNTGNQLMKSMSCQDLPSESQPTSISTEGRPQMMTQSDNTLDNISDSKPYRSHLSVTLKRPQFKQTASPDTPEIPKLPSMDYRLFKNPFLRTFDPTCSYKDQNNVTRPLSVQVNDDNVCYYRPQPNIAPFHQGTQLGARYRPVQPDQNRLLIPSNQLLNGKLASPANKHDIQVTSFEKPSPHTLIGSTTPYELNTLRRLNTNPYLQSQNLYQNMPFVPRGGLYPQRGMMYYNNLTLKVPVQTQTSIDGDSHHEDEQMCSHEESGPSTPAGQRRKKAIRKEKIGLAREQNLSPLAQKRLKKQISVTSSDVPESPGVKVAGKRPRRLSITTTTTSEGQEDKHESRSSSSGQDSPKKDQMRRVSLYFNTKKRPSLTSVKTTRSGSVDISKDKDTAMSSERERTNSISSRDTPSKSRKASTSSGSVPWCACWGNGCI</sequence>
<feature type="compositionally biased region" description="Basic and acidic residues" evidence="2">
    <location>
        <begin position="516"/>
        <end position="525"/>
    </location>
</feature>
<name>A0A154P9X7_DUFNO</name>
<feature type="region of interest" description="Disordered" evidence="2">
    <location>
        <begin position="625"/>
        <end position="693"/>
    </location>
</feature>